<keyword evidence="2" id="KW-1185">Reference proteome</keyword>
<gene>
    <name evidence="1" type="ORF">LTR37_018813</name>
</gene>
<sequence length="131" mass="14100">MAPDHHQSGRQEPDDDVNTDGDFNTDDDVNSDGDINLNEWLNPEVLGDLAQPHGTSPPVPMEPPEISELSALSTQNNTTGTEAPLCPWRQHDVLASDFGVGLGNSAVDESCYGRLDQCDAKTWAGDTTHVT</sequence>
<comment type="caution">
    <text evidence="1">The sequence shown here is derived from an EMBL/GenBank/DDBJ whole genome shotgun (WGS) entry which is preliminary data.</text>
</comment>
<evidence type="ECO:0000313" key="2">
    <source>
        <dbReference type="Proteomes" id="UP001281147"/>
    </source>
</evidence>
<name>A0ACC3MFT5_9PEZI</name>
<protein>
    <submittedName>
        <fullName evidence="1">Uncharacterized protein</fullName>
    </submittedName>
</protein>
<accession>A0ACC3MFT5</accession>
<dbReference type="EMBL" id="JAUTXU010000273">
    <property type="protein sequence ID" value="KAK3691159.1"/>
    <property type="molecule type" value="Genomic_DNA"/>
</dbReference>
<reference evidence="1" key="1">
    <citation type="submission" date="2023-07" db="EMBL/GenBank/DDBJ databases">
        <title>Black Yeasts Isolated from many extreme environments.</title>
        <authorList>
            <person name="Coleine C."/>
            <person name="Stajich J.E."/>
            <person name="Selbmann L."/>
        </authorList>
    </citation>
    <scope>NUCLEOTIDE SEQUENCE</scope>
    <source>
        <strain evidence="1">CCFEE 5714</strain>
    </source>
</reference>
<evidence type="ECO:0000313" key="1">
    <source>
        <dbReference type="EMBL" id="KAK3691159.1"/>
    </source>
</evidence>
<proteinExistence type="predicted"/>
<organism evidence="1 2">
    <name type="scientific">Vermiconidia calcicola</name>
    <dbReference type="NCBI Taxonomy" id="1690605"/>
    <lineage>
        <taxon>Eukaryota</taxon>
        <taxon>Fungi</taxon>
        <taxon>Dikarya</taxon>
        <taxon>Ascomycota</taxon>
        <taxon>Pezizomycotina</taxon>
        <taxon>Dothideomycetes</taxon>
        <taxon>Dothideomycetidae</taxon>
        <taxon>Mycosphaerellales</taxon>
        <taxon>Extremaceae</taxon>
        <taxon>Vermiconidia</taxon>
    </lineage>
</organism>
<dbReference type="Proteomes" id="UP001281147">
    <property type="component" value="Unassembled WGS sequence"/>
</dbReference>